<gene>
    <name evidence="5" type="ORF">M8523_22305</name>
</gene>
<feature type="domain" description="PAC" evidence="2">
    <location>
        <begin position="412"/>
        <end position="465"/>
    </location>
</feature>
<evidence type="ECO:0000259" key="1">
    <source>
        <dbReference type="PROSITE" id="PS50112"/>
    </source>
</evidence>
<dbReference type="Pfam" id="PF08448">
    <property type="entry name" value="PAS_4"/>
    <property type="match status" value="2"/>
</dbReference>
<dbReference type="SMART" id="SM00091">
    <property type="entry name" value="PAS"/>
    <property type="match status" value="2"/>
</dbReference>
<evidence type="ECO:0000259" key="4">
    <source>
        <dbReference type="PROSITE" id="PS50887"/>
    </source>
</evidence>
<dbReference type="InterPro" id="IPR000160">
    <property type="entry name" value="GGDEF_dom"/>
</dbReference>
<dbReference type="InterPro" id="IPR000014">
    <property type="entry name" value="PAS"/>
</dbReference>
<evidence type="ECO:0000313" key="5">
    <source>
        <dbReference type="EMBL" id="MCW6510750.1"/>
    </source>
</evidence>
<comment type="caution">
    <text evidence="5">The sequence shown here is derived from an EMBL/GenBank/DDBJ whole genome shotgun (WGS) entry which is preliminary data.</text>
</comment>
<dbReference type="InterPro" id="IPR000700">
    <property type="entry name" value="PAS-assoc_C"/>
</dbReference>
<dbReference type="Gene3D" id="3.30.450.20">
    <property type="entry name" value="PAS domain"/>
    <property type="match status" value="3"/>
</dbReference>
<dbReference type="PROSITE" id="PS50113">
    <property type="entry name" value="PAC"/>
    <property type="match status" value="1"/>
</dbReference>
<dbReference type="GO" id="GO:0006355">
    <property type="term" value="P:regulation of DNA-templated transcription"/>
    <property type="evidence" value="ECO:0007669"/>
    <property type="project" value="InterPro"/>
</dbReference>
<organism evidence="5 6">
    <name type="scientific">Lichenifustis flavocetrariae</name>
    <dbReference type="NCBI Taxonomy" id="2949735"/>
    <lineage>
        <taxon>Bacteria</taxon>
        <taxon>Pseudomonadati</taxon>
        <taxon>Pseudomonadota</taxon>
        <taxon>Alphaproteobacteria</taxon>
        <taxon>Hyphomicrobiales</taxon>
        <taxon>Lichenihabitantaceae</taxon>
        <taxon>Lichenifustis</taxon>
    </lineage>
</organism>
<dbReference type="Pfam" id="PF00989">
    <property type="entry name" value="PAS"/>
    <property type="match status" value="1"/>
</dbReference>
<dbReference type="CDD" id="cd00130">
    <property type="entry name" value="PAS"/>
    <property type="match status" value="2"/>
</dbReference>
<dbReference type="Proteomes" id="UP001165667">
    <property type="component" value="Unassembled WGS sequence"/>
</dbReference>
<dbReference type="FunFam" id="3.30.70.270:FF:000001">
    <property type="entry name" value="Diguanylate cyclase domain protein"/>
    <property type="match status" value="1"/>
</dbReference>
<dbReference type="InterPro" id="IPR035965">
    <property type="entry name" value="PAS-like_dom_sf"/>
</dbReference>
<feature type="domain" description="PAS" evidence="1">
    <location>
        <begin position="213"/>
        <end position="287"/>
    </location>
</feature>
<dbReference type="InterPro" id="IPR043128">
    <property type="entry name" value="Rev_trsase/Diguanyl_cyclase"/>
</dbReference>
<dbReference type="PROSITE" id="PS50883">
    <property type="entry name" value="EAL"/>
    <property type="match status" value="1"/>
</dbReference>
<proteinExistence type="predicted"/>
<dbReference type="Pfam" id="PF00563">
    <property type="entry name" value="EAL"/>
    <property type="match status" value="1"/>
</dbReference>
<dbReference type="PROSITE" id="PS50887">
    <property type="entry name" value="GGDEF"/>
    <property type="match status" value="1"/>
</dbReference>
<dbReference type="InterPro" id="IPR013767">
    <property type="entry name" value="PAS_fold"/>
</dbReference>
<dbReference type="CDD" id="cd01948">
    <property type="entry name" value="EAL"/>
    <property type="match status" value="1"/>
</dbReference>
<dbReference type="SUPFAM" id="SSF55785">
    <property type="entry name" value="PYP-like sensor domain (PAS domain)"/>
    <property type="match status" value="3"/>
</dbReference>
<feature type="domain" description="GGDEF" evidence="4">
    <location>
        <begin position="497"/>
        <end position="630"/>
    </location>
</feature>
<keyword evidence="6" id="KW-1185">Reference proteome</keyword>
<dbReference type="InterPro" id="IPR035919">
    <property type="entry name" value="EAL_sf"/>
</dbReference>
<protein>
    <submittedName>
        <fullName evidence="5">EAL domain-containing protein</fullName>
    </submittedName>
</protein>
<dbReference type="PANTHER" id="PTHR44757">
    <property type="entry name" value="DIGUANYLATE CYCLASE DGCP"/>
    <property type="match status" value="1"/>
</dbReference>
<dbReference type="CDD" id="cd01949">
    <property type="entry name" value="GGDEF"/>
    <property type="match status" value="1"/>
</dbReference>
<sequence length="895" mass="99492">MDGSEIRVLQGSPLFDQWLYGPQSGNTQPRNDGWRTVGEVSQMAIAARKPIHRTATGLHGERIETRDLLAMPLGSRWFTCLVLFYVSEPTASYGVTDQVYQSTRDGFLMLAPIRDIDGRVSDFEVVSVNPGASALLGIEASMLLWCRWSAMPNELRQDGVQRALREVLNDRAPRNFELEIAVGSNESCLAARASLLDDLIFLTLTDVTELKAREAGFRLMFEANPVPMCLVDAESMQFLDVNVAAVAHYGHLREQFLGMSHYALLHPDEHAAFRDVAADPARTYEGERSWRHLTSDGSEIHVRPYARRFVFRKRSAALVAFVDVTSSQKAEADLRRAQVFLDTVIENIPSALFVKDAETRNLLLVNKAGEDMLGVTRSEAIGKPTEYFFSDGTGVDIRDHDRRALQLDHFGAVIEEKPYAFPGRETRVLNVKKLALPDGEGHVRYLLGIAEDITERRRIEKKIAHMAHHDALTDLPNRTLFAAQLEAALAQVRRSRASAAVLGLDLDDFKAVNDTLGHSGGDELLQLVGRRISDCLRREDLVARLGGDEFAILQVAPTSAEEASKLAERLVSELTRPFTIMDQEIRIGASVGVAIAPEDGDDPETLLRHADLALYRAKDEGKSNYRFFEPEMNARLQKRRELERDLRKALERGDFELHYQPLITIRDQRVCGCEALLRWKHPEHGYVQPGEFISLAEETGLIAPIGEWVLRRACEEASRWPSPLTVAVNVSPAQFRSSHLVATVLSALAASGLDPNRLEIEITESVLLMNSDANLATLHALRGLGVKIAMDDFGTGYSSLAYLSNFSFDKIKIDRSFVRQIGMNRHCEAIISVIVKLGAHLAIVTVGEGVETAEQLAHLQQEGCDQAQGFLLSRPLSTSDLRLFLNNLPGLRVAA</sequence>
<dbReference type="InterPro" id="IPR001633">
    <property type="entry name" value="EAL_dom"/>
</dbReference>
<dbReference type="InterPro" id="IPR013656">
    <property type="entry name" value="PAS_4"/>
</dbReference>
<dbReference type="SUPFAM" id="SSF141868">
    <property type="entry name" value="EAL domain-like"/>
    <property type="match status" value="1"/>
</dbReference>
<evidence type="ECO:0000259" key="3">
    <source>
        <dbReference type="PROSITE" id="PS50883"/>
    </source>
</evidence>
<dbReference type="PROSITE" id="PS50112">
    <property type="entry name" value="PAS"/>
    <property type="match status" value="2"/>
</dbReference>
<dbReference type="NCBIfam" id="TIGR00254">
    <property type="entry name" value="GGDEF"/>
    <property type="match status" value="1"/>
</dbReference>
<dbReference type="InterPro" id="IPR029787">
    <property type="entry name" value="Nucleotide_cyclase"/>
</dbReference>
<dbReference type="PANTHER" id="PTHR44757:SF2">
    <property type="entry name" value="BIOFILM ARCHITECTURE MAINTENANCE PROTEIN MBAA"/>
    <property type="match status" value="1"/>
</dbReference>
<dbReference type="EMBL" id="JAMOIM010000017">
    <property type="protein sequence ID" value="MCW6510750.1"/>
    <property type="molecule type" value="Genomic_DNA"/>
</dbReference>
<feature type="domain" description="EAL" evidence="3">
    <location>
        <begin position="639"/>
        <end position="889"/>
    </location>
</feature>
<dbReference type="RefSeq" id="WP_282587120.1">
    <property type="nucleotide sequence ID" value="NZ_JAMOIM010000017.1"/>
</dbReference>
<dbReference type="SMART" id="SM00052">
    <property type="entry name" value="EAL"/>
    <property type="match status" value="1"/>
</dbReference>
<dbReference type="NCBIfam" id="TIGR00229">
    <property type="entry name" value="sensory_box"/>
    <property type="match status" value="2"/>
</dbReference>
<accession>A0AA41Z5L4</accession>
<dbReference type="GO" id="GO:0003824">
    <property type="term" value="F:catalytic activity"/>
    <property type="evidence" value="ECO:0007669"/>
    <property type="project" value="UniProtKB-ARBA"/>
</dbReference>
<dbReference type="Pfam" id="PF00990">
    <property type="entry name" value="GGDEF"/>
    <property type="match status" value="1"/>
</dbReference>
<feature type="domain" description="PAS" evidence="1">
    <location>
        <begin position="337"/>
        <end position="383"/>
    </location>
</feature>
<reference evidence="5" key="1">
    <citation type="submission" date="2022-05" db="EMBL/GenBank/DDBJ databases">
        <authorList>
            <person name="Pankratov T."/>
        </authorList>
    </citation>
    <scope>NUCLEOTIDE SEQUENCE</scope>
    <source>
        <strain evidence="5">BP6-180914</strain>
    </source>
</reference>
<evidence type="ECO:0000313" key="6">
    <source>
        <dbReference type="Proteomes" id="UP001165667"/>
    </source>
</evidence>
<name>A0AA41Z5L4_9HYPH</name>
<dbReference type="Gene3D" id="3.20.20.450">
    <property type="entry name" value="EAL domain"/>
    <property type="match status" value="1"/>
</dbReference>
<dbReference type="SUPFAM" id="SSF55073">
    <property type="entry name" value="Nucleotide cyclase"/>
    <property type="match status" value="1"/>
</dbReference>
<dbReference type="InterPro" id="IPR052155">
    <property type="entry name" value="Biofilm_reg_signaling"/>
</dbReference>
<dbReference type="SMART" id="SM00267">
    <property type="entry name" value="GGDEF"/>
    <property type="match status" value="1"/>
</dbReference>
<evidence type="ECO:0000259" key="2">
    <source>
        <dbReference type="PROSITE" id="PS50113"/>
    </source>
</evidence>
<dbReference type="AlphaFoldDB" id="A0AA41Z5L4"/>
<dbReference type="Gene3D" id="3.30.70.270">
    <property type="match status" value="1"/>
</dbReference>